<name>A0A1B2HER2_9PSEU</name>
<gene>
    <name evidence="2" type="ORF">BBK82_09155</name>
</gene>
<dbReference type="STRING" id="1586287.BBK82_09155"/>
<sequence length="294" mass="31314">MAGSRCSTEVCHQTSIAASLNGPVELFSRGSRVADEHWHNKAENSGQTVQARDVHGGITFFINKNAVKLVSLGGVLVLAGGAALWLTQRPHDPAAPQAAPSSTVSSAPPAAIRLAGKVMMDESAFDKVVPSGDLEHEDVVVNFSERTPATRPSQAEWFAAHGAVGVNQARWSFSLDGMLDHTVQLADVRPVELECGEPLGGTCFSDPGAAEDPEHLVIDLDQPKPRFLLSSPERDQPPQPLFERKVDLKKNESTPFLLIANATKQHCKFSCSSSTPPTGSSGSTSWTSTASPSR</sequence>
<dbReference type="AlphaFoldDB" id="A0A1B2HER2"/>
<feature type="compositionally biased region" description="Low complexity" evidence="1">
    <location>
        <begin position="270"/>
        <end position="294"/>
    </location>
</feature>
<evidence type="ECO:0000313" key="3">
    <source>
        <dbReference type="Proteomes" id="UP000093053"/>
    </source>
</evidence>
<dbReference type="Proteomes" id="UP000093053">
    <property type="component" value="Chromosome"/>
</dbReference>
<keyword evidence="3" id="KW-1185">Reference proteome</keyword>
<accession>A0A1B2HER2</accession>
<evidence type="ECO:0000313" key="2">
    <source>
        <dbReference type="EMBL" id="ANZ36202.1"/>
    </source>
</evidence>
<protein>
    <submittedName>
        <fullName evidence="2">Uncharacterized protein</fullName>
    </submittedName>
</protein>
<organism evidence="2 3">
    <name type="scientific">Lentzea guizhouensis</name>
    <dbReference type="NCBI Taxonomy" id="1586287"/>
    <lineage>
        <taxon>Bacteria</taxon>
        <taxon>Bacillati</taxon>
        <taxon>Actinomycetota</taxon>
        <taxon>Actinomycetes</taxon>
        <taxon>Pseudonocardiales</taxon>
        <taxon>Pseudonocardiaceae</taxon>
        <taxon>Lentzea</taxon>
    </lineage>
</organism>
<proteinExistence type="predicted"/>
<feature type="region of interest" description="Disordered" evidence="1">
    <location>
        <begin position="268"/>
        <end position="294"/>
    </location>
</feature>
<dbReference type="EMBL" id="CP016793">
    <property type="protein sequence ID" value="ANZ36202.1"/>
    <property type="molecule type" value="Genomic_DNA"/>
</dbReference>
<evidence type="ECO:0000256" key="1">
    <source>
        <dbReference type="SAM" id="MobiDB-lite"/>
    </source>
</evidence>
<reference evidence="2 3" key="1">
    <citation type="submission" date="2016-07" db="EMBL/GenBank/DDBJ databases">
        <title>Complete genome sequence of the Lentzea guizhouensis DHS C013.</title>
        <authorList>
            <person name="Cao C."/>
        </authorList>
    </citation>
    <scope>NUCLEOTIDE SEQUENCE [LARGE SCALE GENOMIC DNA]</scope>
    <source>
        <strain evidence="2 3">DHS C013</strain>
    </source>
</reference>
<dbReference type="KEGG" id="led:BBK82_09155"/>